<reference evidence="2 3" key="1">
    <citation type="journal article" date="2015" name="Fungal Genet. Biol.">
        <title>Evolution of novel wood decay mechanisms in Agaricales revealed by the genome sequences of Fistulina hepatica and Cylindrobasidium torrendii.</title>
        <authorList>
            <person name="Floudas D."/>
            <person name="Held B.W."/>
            <person name="Riley R."/>
            <person name="Nagy L.G."/>
            <person name="Koehler G."/>
            <person name="Ransdell A.S."/>
            <person name="Younus H."/>
            <person name="Chow J."/>
            <person name="Chiniquy J."/>
            <person name="Lipzen A."/>
            <person name="Tritt A."/>
            <person name="Sun H."/>
            <person name="Haridas S."/>
            <person name="LaButti K."/>
            <person name="Ohm R.A."/>
            <person name="Kues U."/>
            <person name="Blanchette R.A."/>
            <person name="Grigoriev I.V."/>
            <person name="Minto R.E."/>
            <person name="Hibbett D.S."/>
        </authorList>
    </citation>
    <scope>NUCLEOTIDE SEQUENCE [LARGE SCALE GENOMIC DNA]</scope>
    <source>
        <strain evidence="2 3">FP15055 ss-10</strain>
    </source>
</reference>
<dbReference type="InterPro" id="IPR013078">
    <property type="entry name" value="His_Pase_superF_clade-1"/>
</dbReference>
<sequence length="268" mass="29366">MVEKIYLLRHGFRLNWVTADWTSATGLPRDPPLAATGVKQSEEVADFFLSLPESERPTAIFSSPYYRCIQTSMPVAKALGIPIWIEHGLGEWYSPAKPGSGLHPRPGPASTLTKFFPPNTIDPDGWTPIHYPTRKGETVDDIINRVKIFLEDLTAVRPANEKILLCSHAATIAAAVRILKGDLDLPVRIGTCSISEFDLDPSTKKWTPLKISDASHLSEGLQREWGFQDIEIDKGQVVADAGEGGPDEEEGPVGSQVRGKEGFIPSNL</sequence>
<feature type="region of interest" description="Disordered" evidence="1">
    <location>
        <begin position="237"/>
        <end position="268"/>
    </location>
</feature>
<dbReference type="SUPFAM" id="SSF53254">
    <property type="entry name" value="Phosphoglycerate mutase-like"/>
    <property type="match status" value="1"/>
</dbReference>
<dbReference type="CDD" id="cd07067">
    <property type="entry name" value="HP_PGM_like"/>
    <property type="match status" value="1"/>
</dbReference>
<accession>A0A0D7BQH7</accession>
<protein>
    <submittedName>
        <fullName evidence="2">Phosphoglycerate mutase-like protein</fullName>
    </submittedName>
</protein>
<dbReference type="Proteomes" id="UP000054007">
    <property type="component" value="Unassembled WGS sequence"/>
</dbReference>
<dbReference type="Gene3D" id="3.40.50.1240">
    <property type="entry name" value="Phosphoglycerate mutase-like"/>
    <property type="match status" value="1"/>
</dbReference>
<dbReference type="AlphaFoldDB" id="A0A0D7BQH7"/>
<proteinExistence type="predicted"/>
<dbReference type="EMBL" id="KN880440">
    <property type="protein sequence ID" value="KIY72783.1"/>
    <property type="molecule type" value="Genomic_DNA"/>
</dbReference>
<dbReference type="InterPro" id="IPR051710">
    <property type="entry name" value="Phosphatase_SH3-domain"/>
</dbReference>
<evidence type="ECO:0000313" key="3">
    <source>
        <dbReference type="Proteomes" id="UP000054007"/>
    </source>
</evidence>
<evidence type="ECO:0000256" key="1">
    <source>
        <dbReference type="SAM" id="MobiDB-lite"/>
    </source>
</evidence>
<dbReference type="OrthoDB" id="414418at2759"/>
<keyword evidence="3" id="KW-1185">Reference proteome</keyword>
<evidence type="ECO:0000313" key="2">
    <source>
        <dbReference type="EMBL" id="KIY72783.1"/>
    </source>
</evidence>
<name>A0A0D7BQH7_9AGAR</name>
<dbReference type="InterPro" id="IPR029033">
    <property type="entry name" value="His_PPase_superfam"/>
</dbReference>
<dbReference type="STRING" id="1314674.A0A0D7BQH7"/>
<dbReference type="PANTHER" id="PTHR16469:SF51">
    <property type="entry name" value="TRANSCRIPTION FACTOR TAU 55 KDA SUBUNIT"/>
    <property type="match status" value="1"/>
</dbReference>
<dbReference type="Pfam" id="PF00300">
    <property type="entry name" value="His_Phos_1"/>
    <property type="match status" value="1"/>
</dbReference>
<dbReference type="PANTHER" id="PTHR16469">
    <property type="entry name" value="UBIQUITIN-ASSOCIATED AND SH3 DOMAIN-CONTAINING BA-RELATED"/>
    <property type="match status" value="1"/>
</dbReference>
<dbReference type="SMART" id="SM00855">
    <property type="entry name" value="PGAM"/>
    <property type="match status" value="1"/>
</dbReference>
<gene>
    <name evidence="2" type="ORF">CYLTODRAFT_388021</name>
</gene>
<organism evidence="2 3">
    <name type="scientific">Cylindrobasidium torrendii FP15055 ss-10</name>
    <dbReference type="NCBI Taxonomy" id="1314674"/>
    <lineage>
        <taxon>Eukaryota</taxon>
        <taxon>Fungi</taxon>
        <taxon>Dikarya</taxon>
        <taxon>Basidiomycota</taxon>
        <taxon>Agaricomycotina</taxon>
        <taxon>Agaricomycetes</taxon>
        <taxon>Agaricomycetidae</taxon>
        <taxon>Agaricales</taxon>
        <taxon>Marasmiineae</taxon>
        <taxon>Physalacriaceae</taxon>
        <taxon>Cylindrobasidium</taxon>
    </lineage>
</organism>